<feature type="region of interest" description="Disordered" evidence="1">
    <location>
        <begin position="434"/>
        <end position="465"/>
    </location>
</feature>
<feature type="compositionally biased region" description="Low complexity" evidence="1">
    <location>
        <begin position="389"/>
        <end position="403"/>
    </location>
</feature>
<dbReference type="InterPro" id="IPR004176">
    <property type="entry name" value="Clp_R_N"/>
</dbReference>
<feature type="region of interest" description="Disordered" evidence="1">
    <location>
        <begin position="716"/>
        <end position="738"/>
    </location>
</feature>
<evidence type="ECO:0000259" key="3">
    <source>
        <dbReference type="Pfam" id="PF02861"/>
    </source>
</evidence>
<gene>
    <name evidence="4" type="ORF">CTI12_AA175730</name>
</gene>
<sequence>MDVKNNNPNGYSKLSSCSSICNFKDVANGHTTRVVHRADNSPESSSTAGQDSIVLRRKKHVTNVRSNGHGSYTSASRGMQFRKLSGCYECHAIVDPARSCILKVADPRLFLAEGRDLLWHSKTIIAICLPFVRRKVSLLSRPLPVGIGRYSCAIVKEKSSDRLNGDLTFDLSLSALLGENVYHFGELLAHPIILSKKGVIVLPDIYANGGGVTVSYFEWVQMINDALSSYEEKEEQFKQQRSNVWKQNTLSYHYPMRLRLPLNSSVFYYEIFNSSDHACNLAKQVNVSSNILLLHWLVFPTLQVELHVDSTRHNYIGSEHLLLGLLREGDGVAARVLENLGADPNNIRTHARYLHHLCPVDQSVGISSNLGRQTAVPRRYGGVPGDSCIQPRISSPSTPPSISQNRFAPLSPFPRNQSPRTPYSALAYIPNISPSQNSHSSVASSPSTPRNPNKPESKVNPNRQVVKILEPEEEEKLNHDFGSLIRYIFPKNAHFYNTDFQTREYYEAILLESKSIELIHTQDIKTPGIINSSKVKILKVLTLDDWGDKPYESKILTRFPEYPGYSYYDYQEAWEKAFFLRNHTHTWFFRFNEVFPNKYPRWFVKWFRFMGSIPEIFPPKVLQGYQKYKSVFPQQGVPLFEYTLQFMIIFKLPWIMSWNYKKQEVDGVSPPLLVREFSARWWNAVSEDQADMKAVMSHYNSLVRSPSPVVILDEVRKSPTPSEELYQDSQDPYEDDGF</sequence>
<dbReference type="InterPro" id="IPR006096">
    <property type="entry name" value="Glu/Leu/Phe/Val/Trp_DH_C"/>
</dbReference>
<dbReference type="Pfam" id="PF02861">
    <property type="entry name" value="Clp_N"/>
    <property type="match status" value="1"/>
</dbReference>
<dbReference type="PRINTS" id="PR00305">
    <property type="entry name" value="1433ZETA"/>
</dbReference>
<dbReference type="SUPFAM" id="SSF81923">
    <property type="entry name" value="Double Clp-N motif"/>
    <property type="match status" value="1"/>
</dbReference>
<evidence type="ECO:0000256" key="1">
    <source>
        <dbReference type="SAM" id="MobiDB-lite"/>
    </source>
</evidence>
<feature type="region of interest" description="Disordered" evidence="1">
    <location>
        <begin position="376"/>
        <end position="416"/>
    </location>
</feature>
<dbReference type="PANTHER" id="PTHR48434">
    <property type="entry name" value="(RAPE) HYPOTHETICAL PROTEIN"/>
    <property type="match status" value="1"/>
</dbReference>
<feature type="domain" description="Clp R" evidence="3">
    <location>
        <begin position="311"/>
        <end position="356"/>
    </location>
</feature>
<dbReference type="EMBL" id="PKPP01001436">
    <property type="protein sequence ID" value="PWA82731.1"/>
    <property type="molecule type" value="Genomic_DNA"/>
</dbReference>
<dbReference type="GO" id="GO:0016491">
    <property type="term" value="F:oxidoreductase activity"/>
    <property type="evidence" value="ECO:0007669"/>
    <property type="project" value="InterPro"/>
</dbReference>
<dbReference type="Pfam" id="PF00208">
    <property type="entry name" value="ELFV_dehydrog"/>
    <property type="match status" value="1"/>
</dbReference>
<reference evidence="4 5" key="1">
    <citation type="journal article" date="2018" name="Mol. Plant">
        <title>The genome of Artemisia annua provides insight into the evolution of Asteraceae family and artemisinin biosynthesis.</title>
        <authorList>
            <person name="Shen Q."/>
            <person name="Zhang L."/>
            <person name="Liao Z."/>
            <person name="Wang S."/>
            <person name="Yan T."/>
            <person name="Shi P."/>
            <person name="Liu M."/>
            <person name="Fu X."/>
            <person name="Pan Q."/>
            <person name="Wang Y."/>
            <person name="Lv Z."/>
            <person name="Lu X."/>
            <person name="Zhang F."/>
            <person name="Jiang W."/>
            <person name="Ma Y."/>
            <person name="Chen M."/>
            <person name="Hao X."/>
            <person name="Li L."/>
            <person name="Tang Y."/>
            <person name="Lv G."/>
            <person name="Zhou Y."/>
            <person name="Sun X."/>
            <person name="Brodelius P.E."/>
            <person name="Rose J.K.C."/>
            <person name="Tang K."/>
        </authorList>
    </citation>
    <scope>NUCLEOTIDE SEQUENCE [LARGE SCALE GENOMIC DNA]</scope>
    <source>
        <strain evidence="5">cv. Huhao1</strain>
        <tissue evidence="4">Leaf</tissue>
    </source>
</reference>
<keyword evidence="5" id="KW-1185">Reference proteome</keyword>
<dbReference type="AlphaFoldDB" id="A0A2U1PAE6"/>
<dbReference type="Gene3D" id="1.20.190.20">
    <property type="entry name" value="14-3-3 domain"/>
    <property type="match status" value="1"/>
</dbReference>
<dbReference type="Proteomes" id="UP000245207">
    <property type="component" value="Unassembled WGS sequence"/>
</dbReference>
<dbReference type="OrthoDB" id="1093at2759"/>
<protein>
    <submittedName>
        <fullName evidence="4">Uncharacterized protein</fullName>
    </submittedName>
</protein>
<dbReference type="InterPro" id="IPR036815">
    <property type="entry name" value="14-3-3_dom_sf"/>
</dbReference>
<comment type="caution">
    <text evidence="4">The sequence shown here is derived from an EMBL/GenBank/DDBJ whole genome shotgun (WGS) entry which is preliminary data.</text>
</comment>
<feature type="domain" description="Glutamate/phenylalanine/leucine/valine/L-tryptophan dehydrogenase C-terminal" evidence="2">
    <location>
        <begin position="193"/>
        <end position="247"/>
    </location>
</feature>
<evidence type="ECO:0000259" key="2">
    <source>
        <dbReference type="Pfam" id="PF00208"/>
    </source>
</evidence>
<accession>A0A2U1PAE6</accession>
<dbReference type="SUPFAM" id="SSF51735">
    <property type="entry name" value="NAD(P)-binding Rossmann-fold domains"/>
    <property type="match status" value="1"/>
</dbReference>
<dbReference type="GO" id="GO:0006520">
    <property type="term" value="P:amino acid metabolic process"/>
    <property type="evidence" value="ECO:0007669"/>
    <property type="project" value="InterPro"/>
</dbReference>
<feature type="compositionally biased region" description="Low complexity" evidence="1">
    <location>
        <begin position="434"/>
        <end position="448"/>
    </location>
</feature>
<dbReference type="SUPFAM" id="SSF48445">
    <property type="entry name" value="14-3-3 protein"/>
    <property type="match status" value="1"/>
</dbReference>
<dbReference type="PANTHER" id="PTHR48434:SF1">
    <property type="entry name" value="(RAPE) HYPOTHETICAL PROTEIN"/>
    <property type="match status" value="1"/>
</dbReference>
<dbReference type="InterPro" id="IPR036628">
    <property type="entry name" value="Clp_N_dom_sf"/>
</dbReference>
<name>A0A2U1PAE6_ARTAN</name>
<proteinExistence type="predicted"/>
<dbReference type="Gene3D" id="1.10.1780.10">
    <property type="entry name" value="Clp, N-terminal domain"/>
    <property type="match status" value="1"/>
</dbReference>
<evidence type="ECO:0000313" key="5">
    <source>
        <dbReference type="Proteomes" id="UP000245207"/>
    </source>
</evidence>
<organism evidence="4 5">
    <name type="scientific">Artemisia annua</name>
    <name type="common">Sweet wormwood</name>
    <dbReference type="NCBI Taxonomy" id="35608"/>
    <lineage>
        <taxon>Eukaryota</taxon>
        <taxon>Viridiplantae</taxon>
        <taxon>Streptophyta</taxon>
        <taxon>Embryophyta</taxon>
        <taxon>Tracheophyta</taxon>
        <taxon>Spermatophyta</taxon>
        <taxon>Magnoliopsida</taxon>
        <taxon>eudicotyledons</taxon>
        <taxon>Gunneridae</taxon>
        <taxon>Pentapetalae</taxon>
        <taxon>asterids</taxon>
        <taxon>campanulids</taxon>
        <taxon>Asterales</taxon>
        <taxon>Asteraceae</taxon>
        <taxon>Asteroideae</taxon>
        <taxon>Anthemideae</taxon>
        <taxon>Artemisiinae</taxon>
        <taxon>Artemisia</taxon>
    </lineage>
</organism>
<dbReference type="InterPro" id="IPR000308">
    <property type="entry name" value="14-3-3"/>
</dbReference>
<evidence type="ECO:0000313" key="4">
    <source>
        <dbReference type="EMBL" id="PWA82731.1"/>
    </source>
</evidence>
<dbReference type="InterPro" id="IPR036291">
    <property type="entry name" value="NAD(P)-bd_dom_sf"/>
</dbReference>